<evidence type="ECO:0000256" key="7">
    <source>
        <dbReference type="ARBA" id="ARBA00023136"/>
    </source>
</evidence>
<keyword evidence="6 9" id="KW-1133">Transmembrane helix</keyword>
<evidence type="ECO:0000256" key="5">
    <source>
        <dbReference type="ARBA" id="ARBA00022692"/>
    </source>
</evidence>
<organism evidence="11 12">
    <name type="scientific">Bordetella genomosp. 4</name>
    <dbReference type="NCBI Taxonomy" id="463044"/>
    <lineage>
        <taxon>Bacteria</taxon>
        <taxon>Pseudomonadati</taxon>
        <taxon>Pseudomonadota</taxon>
        <taxon>Betaproteobacteria</taxon>
        <taxon>Burkholderiales</taxon>
        <taxon>Alcaligenaceae</taxon>
        <taxon>Bordetella</taxon>
    </lineage>
</organism>
<evidence type="ECO:0000256" key="9">
    <source>
        <dbReference type="RuleBase" id="RU369079"/>
    </source>
</evidence>
<evidence type="ECO:0000256" key="8">
    <source>
        <dbReference type="ARBA" id="ARBA00038436"/>
    </source>
</evidence>
<sequence>MKKLIDGYFRLLGLLMVLCLVTMVILVFGNVVLRYGFNSGITSSEEVSRWLFVWLVFLGSIVALRHRQHLGVEVVVRRLPVFGQKLCLIVSQLLMLATLWLFLSGSWEQTLINLNVEAPATGWSMSIVYMVGIVFSVSAGAMVLWDLYRVLSGRIKDEELIMVTESEEKAELDALKRELAAAEGKQP</sequence>
<dbReference type="PANTHER" id="PTHR35011">
    <property type="entry name" value="2,3-DIKETO-L-GULONATE TRAP TRANSPORTER SMALL PERMEASE PROTEIN YIAM"/>
    <property type="match status" value="1"/>
</dbReference>
<keyword evidence="7 9" id="KW-0472">Membrane</keyword>
<dbReference type="OrthoDB" id="9791324at2"/>
<dbReference type="Pfam" id="PF04290">
    <property type="entry name" value="DctQ"/>
    <property type="match status" value="1"/>
</dbReference>
<evidence type="ECO:0000256" key="2">
    <source>
        <dbReference type="ARBA" id="ARBA00022448"/>
    </source>
</evidence>
<evidence type="ECO:0000256" key="1">
    <source>
        <dbReference type="ARBA" id="ARBA00004429"/>
    </source>
</evidence>
<comment type="function">
    <text evidence="9">Part of the tripartite ATP-independent periplasmic (TRAP) transport system.</text>
</comment>
<dbReference type="EMBL" id="NEVQ01000022">
    <property type="protein sequence ID" value="OZI50776.1"/>
    <property type="molecule type" value="Genomic_DNA"/>
</dbReference>
<dbReference type="RefSeq" id="WP_094823474.1">
    <property type="nucleotide sequence ID" value="NZ_NEVO01000016.1"/>
</dbReference>
<comment type="subunit">
    <text evidence="9">The complex comprises the extracytoplasmic solute receptor protein and the two transmembrane proteins.</text>
</comment>
<dbReference type="Proteomes" id="UP000216885">
    <property type="component" value="Unassembled WGS sequence"/>
</dbReference>
<keyword evidence="2 9" id="KW-0813">Transport</keyword>
<feature type="domain" description="Tripartite ATP-independent periplasmic transporters DctQ component" evidence="10">
    <location>
        <begin position="23"/>
        <end position="150"/>
    </location>
</feature>
<reference evidence="11 12" key="1">
    <citation type="submission" date="2017-05" db="EMBL/GenBank/DDBJ databases">
        <title>Complete and WGS of Bordetella genogroups.</title>
        <authorList>
            <person name="Spilker T."/>
            <person name="LiPuma J."/>
        </authorList>
    </citation>
    <scope>NUCLEOTIDE SEQUENCE [LARGE SCALE GENOMIC DNA]</scope>
    <source>
        <strain evidence="11 12">AU9919</strain>
    </source>
</reference>
<feature type="transmembrane region" description="Helical" evidence="9">
    <location>
        <begin position="47"/>
        <end position="65"/>
    </location>
</feature>
<keyword evidence="12" id="KW-1185">Reference proteome</keyword>
<name>A0A261TM87_9BORD</name>
<dbReference type="InterPro" id="IPR055348">
    <property type="entry name" value="DctQ"/>
</dbReference>
<dbReference type="AlphaFoldDB" id="A0A261TM87"/>
<dbReference type="GO" id="GO:0005886">
    <property type="term" value="C:plasma membrane"/>
    <property type="evidence" value="ECO:0007669"/>
    <property type="project" value="UniProtKB-SubCell"/>
</dbReference>
<accession>A0A261TM87</accession>
<comment type="similarity">
    <text evidence="8 9">Belongs to the TRAP transporter small permease family.</text>
</comment>
<proteinExistence type="inferred from homology"/>
<feature type="transmembrane region" description="Helical" evidence="9">
    <location>
        <begin position="86"/>
        <end position="107"/>
    </location>
</feature>
<keyword evidence="4 9" id="KW-0997">Cell inner membrane</keyword>
<dbReference type="PANTHER" id="PTHR35011:SF2">
    <property type="entry name" value="2,3-DIKETO-L-GULONATE TRAP TRANSPORTER SMALL PERMEASE PROTEIN YIAM"/>
    <property type="match status" value="1"/>
</dbReference>
<keyword evidence="5 9" id="KW-0812">Transmembrane</keyword>
<comment type="caution">
    <text evidence="11">The sequence shown here is derived from an EMBL/GenBank/DDBJ whole genome shotgun (WGS) entry which is preliminary data.</text>
</comment>
<dbReference type="GO" id="GO:0022857">
    <property type="term" value="F:transmembrane transporter activity"/>
    <property type="evidence" value="ECO:0007669"/>
    <property type="project" value="UniProtKB-UniRule"/>
</dbReference>
<evidence type="ECO:0000313" key="12">
    <source>
        <dbReference type="Proteomes" id="UP000216885"/>
    </source>
</evidence>
<evidence type="ECO:0000313" key="11">
    <source>
        <dbReference type="EMBL" id="OZI50776.1"/>
    </source>
</evidence>
<protein>
    <recommendedName>
        <fullName evidence="9">TRAP transporter small permease protein</fullName>
    </recommendedName>
</protein>
<comment type="subcellular location">
    <subcellularLocation>
        <location evidence="1 9">Cell inner membrane</location>
        <topology evidence="1 9">Multi-pass membrane protein</topology>
    </subcellularLocation>
</comment>
<feature type="transmembrane region" description="Helical" evidence="9">
    <location>
        <begin position="127"/>
        <end position="148"/>
    </location>
</feature>
<keyword evidence="3" id="KW-1003">Cell membrane</keyword>
<dbReference type="GO" id="GO:0015740">
    <property type="term" value="P:C4-dicarboxylate transport"/>
    <property type="evidence" value="ECO:0007669"/>
    <property type="project" value="TreeGrafter"/>
</dbReference>
<evidence type="ECO:0000256" key="4">
    <source>
        <dbReference type="ARBA" id="ARBA00022519"/>
    </source>
</evidence>
<evidence type="ECO:0000256" key="6">
    <source>
        <dbReference type="ARBA" id="ARBA00022989"/>
    </source>
</evidence>
<evidence type="ECO:0000259" key="10">
    <source>
        <dbReference type="Pfam" id="PF04290"/>
    </source>
</evidence>
<evidence type="ECO:0000256" key="3">
    <source>
        <dbReference type="ARBA" id="ARBA00022475"/>
    </source>
</evidence>
<dbReference type="InterPro" id="IPR007387">
    <property type="entry name" value="TRAP_DctQ"/>
</dbReference>
<gene>
    <name evidence="11" type="ORF">CAL20_23405</name>
</gene>
<feature type="transmembrane region" description="Helical" evidence="9">
    <location>
        <begin position="12"/>
        <end position="35"/>
    </location>
</feature>